<reference evidence="1" key="1">
    <citation type="submission" date="2022-05" db="EMBL/GenBank/DDBJ databases">
        <title>The Musa troglodytarum L. genome provides insights into the mechanism of non-climacteric behaviour and enrichment of carotenoids.</title>
        <authorList>
            <person name="Wang J."/>
        </authorList>
    </citation>
    <scope>NUCLEOTIDE SEQUENCE</scope>
    <source>
        <tissue evidence="1">Leaf</tissue>
    </source>
</reference>
<dbReference type="AlphaFoldDB" id="A0A9E7KRM5"/>
<protein>
    <submittedName>
        <fullName evidence="1">Uncharacterized protein</fullName>
    </submittedName>
</protein>
<proteinExistence type="predicted"/>
<dbReference type="Proteomes" id="UP001055439">
    <property type="component" value="Chromosome 8"/>
</dbReference>
<organism evidence="1 2">
    <name type="scientific">Musa troglodytarum</name>
    <name type="common">fe'i banana</name>
    <dbReference type="NCBI Taxonomy" id="320322"/>
    <lineage>
        <taxon>Eukaryota</taxon>
        <taxon>Viridiplantae</taxon>
        <taxon>Streptophyta</taxon>
        <taxon>Embryophyta</taxon>
        <taxon>Tracheophyta</taxon>
        <taxon>Spermatophyta</taxon>
        <taxon>Magnoliopsida</taxon>
        <taxon>Liliopsida</taxon>
        <taxon>Zingiberales</taxon>
        <taxon>Musaceae</taxon>
        <taxon>Musa</taxon>
    </lineage>
</organism>
<evidence type="ECO:0000313" key="2">
    <source>
        <dbReference type="Proteomes" id="UP001055439"/>
    </source>
</evidence>
<gene>
    <name evidence="1" type="ORF">MUK42_34668</name>
</gene>
<evidence type="ECO:0000313" key="1">
    <source>
        <dbReference type="EMBL" id="URE24770.1"/>
    </source>
</evidence>
<accession>A0A9E7KRM5</accession>
<name>A0A9E7KRM5_9LILI</name>
<dbReference type="EMBL" id="CP097510">
    <property type="protein sequence ID" value="URE24770.1"/>
    <property type="molecule type" value="Genomic_DNA"/>
</dbReference>
<dbReference type="OrthoDB" id="77038at2759"/>
<sequence>MYKALRNLTISCHVPMAGEGGARNLDVKRVLKEGQSFAKRMEAVVGVNILAAQRVQKGALITALPTVVANVAVMKVAAVLQEVNQVYASSMEVARGA</sequence>
<keyword evidence="2" id="KW-1185">Reference proteome</keyword>